<sequence>MEDILTSIRKILSESEDEAHPERPENAADTRRAPEPEPVREGPPVFDLEPAPAAPQTRFDVADLPAAPPVAEPPEPAPFPVQELAPVVEPEPRPDALSGPEPFPEPVPLHQPIPEAQPETQFGLPADDDVFELTEEMAVTQSHAHPEGTGPDERLISSDTEALAGGMIADLASQIARERHLTLGDGSLTLEALVRDILRELLRDWLDQNLPAMTERLVKKEIERLVERAENS</sequence>
<feature type="region of interest" description="Disordered" evidence="1">
    <location>
        <begin position="11"/>
        <end position="108"/>
    </location>
</feature>
<feature type="compositionally biased region" description="Pro residues" evidence="1">
    <location>
        <begin position="66"/>
        <end position="79"/>
    </location>
</feature>
<evidence type="ECO:0000256" key="1">
    <source>
        <dbReference type="SAM" id="MobiDB-lite"/>
    </source>
</evidence>
<dbReference type="AlphaFoldDB" id="A0A8J6YLR1"/>
<name>A0A8J6YLR1_9PROT</name>
<dbReference type="InterPro" id="IPR019632">
    <property type="entry name" value="DUF2497"/>
</dbReference>
<comment type="caution">
    <text evidence="2">The sequence shown here is derived from an EMBL/GenBank/DDBJ whole genome shotgun (WGS) entry which is preliminary data.</text>
</comment>
<accession>A0A8J6YLR1</accession>
<feature type="compositionally biased region" description="Basic and acidic residues" evidence="1">
    <location>
        <begin position="18"/>
        <end position="40"/>
    </location>
</feature>
<protein>
    <submittedName>
        <fullName evidence="2">DUF2497 domain-containing protein</fullName>
    </submittedName>
</protein>
<dbReference type="EMBL" id="JACZHT010000003">
    <property type="protein sequence ID" value="MBE1237090.1"/>
    <property type="molecule type" value="Genomic_DNA"/>
</dbReference>
<proteinExistence type="predicted"/>
<dbReference type="Proteomes" id="UP000631034">
    <property type="component" value="Unassembled WGS sequence"/>
</dbReference>
<evidence type="ECO:0000313" key="3">
    <source>
        <dbReference type="Proteomes" id="UP000631034"/>
    </source>
</evidence>
<evidence type="ECO:0000313" key="2">
    <source>
        <dbReference type="EMBL" id="MBE1237090.1"/>
    </source>
</evidence>
<gene>
    <name evidence="2" type="ORF">IHV25_05450</name>
</gene>
<organism evidence="2 3">
    <name type="scientific">Phaeovibrio sulfidiphilus</name>
    <dbReference type="NCBI Taxonomy" id="1220600"/>
    <lineage>
        <taxon>Bacteria</taxon>
        <taxon>Pseudomonadati</taxon>
        <taxon>Pseudomonadota</taxon>
        <taxon>Alphaproteobacteria</taxon>
        <taxon>Rhodospirillales</taxon>
        <taxon>Rhodospirillaceae</taxon>
        <taxon>Phaeovibrio</taxon>
    </lineage>
</organism>
<reference evidence="2" key="1">
    <citation type="submission" date="2020-10" db="EMBL/GenBank/DDBJ databases">
        <title>Genome sequence of the unusual species of purple photosynthetic bacteria, Phaeovibrio sulfidiphilus DSM 23193, type strain.</title>
        <authorList>
            <person name="Kyndt J.A."/>
            <person name="Meyer T.E."/>
        </authorList>
    </citation>
    <scope>NUCLEOTIDE SEQUENCE</scope>
    <source>
        <strain evidence="2">DSM 23193</strain>
    </source>
</reference>
<dbReference type="Pfam" id="PF10691">
    <property type="entry name" value="DUF2497"/>
    <property type="match status" value="1"/>
</dbReference>
<keyword evidence="3" id="KW-1185">Reference proteome</keyword>